<gene>
    <name evidence="2" type="ORF">EGR_08041</name>
</gene>
<dbReference type="Pfam" id="PF04908">
    <property type="entry name" value="SH3BGR"/>
    <property type="match status" value="1"/>
</dbReference>
<dbReference type="CTD" id="36343756"/>
<name>W6U787_ECHGR</name>
<dbReference type="GO" id="GO:0005737">
    <property type="term" value="C:cytoplasm"/>
    <property type="evidence" value="ECO:0007669"/>
    <property type="project" value="TreeGrafter"/>
</dbReference>
<dbReference type="SUPFAM" id="SSF52833">
    <property type="entry name" value="Thioredoxin-like"/>
    <property type="match status" value="1"/>
</dbReference>
<dbReference type="PROSITE" id="PS51257">
    <property type="entry name" value="PROKAR_LIPOPROTEIN"/>
    <property type="match status" value="1"/>
</dbReference>
<proteinExistence type="inferred from homology"/>
<accession>W6U787</accession>
<evidence type="ECO:0000313" key="2">
    <source>
        <dbReference type="EMBL" id="EUB57093.1"/>
    </source>
</evidence>
<dbReference type="EMBL" id="APAU02000094">
    <property type="protein sequence ID" value="EUB57093.1"/>
    <property type="molecule type" value="Genomic_DNA"/>
</dbReference>
<dbReference type="OrthoDB" id="9932926at2759"/>
<dbReference type="AlphaFoldDB" id="W6U787"/>
<dbReference type="PANTHER" id="PTHR12232">
    <property type="entry name" value="SH3 DOMAIN-BINDING GLUTAMIC ACID-RICH-LIKE PROTEIN"/>
    <property type="match status" value="1"/>
</dbReference>
<organism evidence="2 3">
    <name type="scientific">Echinococcus granulosus</name>
    <name type="common">Hydatid tapeworm</name>
    <dbReference type="NCBI Taxonomy" id="6210"/>
    <lineage>
        <taxon>Eukaryota</taxon>
        <taxon>Metazoa</taxon>
        <taxon>Spiralia</taxon>
        <taxon>Lophotrochozoa</taxon>
        <taxon>Platyhelminthes</taxon>
        <taxon>Cestoda</taxon>
        <taxon>Eucestoda</taxon>
        <taxon>Cyclophyllidea</taxon>
        <taxon>Taeniidae</taxon>
        <taxon>Echinococcus</taxon>
        <taxon>Echinococcus granulosus group</taxon>
    </lineage>
</organism>
<dbReference type="GeneID" id="36343756"/>
<evidence type="ECO:0000313" key="3">
    <source>
        <dbReference type="Proteomes" id="UP000019149"/>
    </source>
</evidence>
<dbReference type="RefSeq" id="XP_024348289.1">
    <property type="nucleotide sequence ID" value="XM_024497290.1"/>
</dbReference>
<comment type="caution">
    <text evidence="2">The sequence shown here is derived from an EMBL/GenBank/DDBJ whole genome shotgun (WGS) entry which is preliminary data.</text>
</comment>
<sequence length="115" mass="13046">MRSRKMLKSLVFIGQLLIACVFVISSSHFRIGNDFVRSNQQRVQSVLDSLNIKYQLVDIAADENAKHKMMAALKAANKQPPFLAPQIFFGDEYIGGYKEFEEAVEDSCLDAFLRI</sequence>
<dbReference type="InterPro" id="IPR051033">
    <property type="entry name" value="SH3BGR"/>
</dbReference>
<comment type="similarity">
    <text evidence="1">Belongs to the SH3BGR family.</text>
</comment>
<evidence type="ECO:0000256" key="1">
    <source>
        <dbReference type="ARBA" id="ARBA00007764"/>
    </source>
</evidence>
<protein>
    <submittedName>
        <fullName evidence="2">SH3 domain-binding glutamic acid-rich-like protein</fullName>
    </submittedName>
</protein>
<dbReference type="PROSITE" id="PS51354">
    <property type="entry name" value="GLUTAREDOXIN_2"/>
    <property type="match status" value="1"/>
</dbReference>
<dbReference type="Proteomes" id="UP000019149">
    <property type="component" value="Unassembled WGS sequence"/>
</dbReference>
<dbReference type="OMA" id="FMRTQCK"/>
<dbReference type="Gene3D" id="3.40.30.10">
    <property type="entry name" value="Glutaredoxin"/>
    <property type="match status" value="1"/>
</dbReference>
<keyword evidence="3" id="KW-1185">Reference proteome</keyword>
<dbReference type="InterPro" id="IPR006993">
    <property type="entry name" value="Glut_rich_SH3-bd"/>
</dbReference>
<reference evidence="2 3" key="1">
    <citation type="journal article" date="2013" name="Nat. Genet.">
        <title>The genome of the hydatid tapeworm Echinococcus granulosus.</title>
        <authorList>
            <person name="Zheng H."/>
            <person name="Zhang W."/>
            <person name="Zhang L."/>
            <person name="Zhang Z."/>
            <person name="Li J."/>
            <person name="Lu G."/>
            <person name="Zhu Y."/>
            <person name="Wang Y."/>
            <person name="Huang Y."/>
            <person name="Liu J."/>
            <person name="Kang H."/>
            <person name="Chen J."/>
            <person name="Wang L."/>
            <person name="Chen A."/>
            <person name="Yu S."/>
            <person name="Gao Z."/>
            <person name="Jin L."/>
            <person name="Gu W."/>
            <person name="Wang Z."/>
            <person name="Zhao L."/>
            <person name="Shi B."/>
            <person name="Wen H."/>
            <person name="Lin R."/>
            <person name="Jones M.K."/>
            <person name="Brejova B."/>
            <person name="Vinar T."/>
            <person name="Zhao G."/>
            <person name="McManus D.P."/>
            <person name="Chen Z."/>
            <person name="Zhou Y."/>
            <person name="Wang S."/>
        </authorList>
    </citation>
    <scope>NUCLEOTIDE SEQUENCE [LARGE SCALE GENOMIC DNA]</scope>
</reference>
<dbReference type="KEGG" id="egl:EGR_08041"/>
<dbReference type="InterPro" id="IPR036249">
    <property type="entry name" value="Thioredoxin-like_sf"/>
</dbReference>
<dbReference type="PANTHER" id="PTHR12232:SF0">
    <property type="entry name" value="THIOREDOXIN DOMAIN-CONTAINING PROTEIN"/>
    <property type="match status" value="1"/>
</dbReference>